<dbReference type="InterPro" id="IPR009091">
    <property type="entry name" value="RCC1/BLIP-II"/>
</dbReference>
<name>A0ABY7CKE1_9BASI</name>
<evidence type="ECO:0000256" key="2">
    <source>
        <dbReference type="PROSITE-ProRule" id="PRU00235"/>
    </source>
</evidence>
<dbReference type="InterPro" id="IPR051210">
    <property type="entry name" value="Ub_ligase/GEF_domain"/>
</dbReference>
<sequence>MAARTEPWVCVFGSNLFHQLDPDDRTNSTKKIGHPRNLKDTRIPSETSVEVLLVTDSQTLVHYYKSGESTSESSYLEIWGFDGENQSSVKNIRIQHPVDQVKQWLGTTTILGYLAKDGTINPFNLMKAQASNESPERINFNLIGNSPRYQAVTISDNGEVLAALSAEGSRTFDLKTEKQLSHHLELWPGFQELLDFCHDGVKPNSNPKSIKLESSLLGQTEIQLSSGASHFLILTHTPSTLNHRPENDDPDYHSTLYTFGDNRFGQLGIGSRSVSVDEPQRIENLPALSSIDCGLFHSLALGKGGELYTFGHNRKGQCGVGSSKIDTTTPILIDLGGNGEAGDIIDVIDARCGSEHTVVLASSGVWVTGSNALGQLGMKHSGSHFEFQRNKNVPTEYHENMSTALNIQTGRWNTLVWRNS</sequence>
<protein>
    <recommendedName>
        <fullName evidence="5">Anaphase-promoting complex subunit 4 WD40 domain-containing protein</fullName>
    </recommendedName>
</protein>
<dbReference type="EMBL" id="CP110426">
    <property type="protein sequence ID" value="WAQ85555.1"/>
    <property type="molecule type" value="Genomic_DNA"/>
</dbReference>
<dbReference type="InterPro" id="IPR000408">
    <property type="entry name" value="Reg_chr_condens"/>
</dbReference>
<evidence type="ECO:0000256" key="1">
    <source>
        <dbReference type="ARBA" id="ARBA00022737"/>
    </source>
</evidence>
<keyword evidence="4" id="KW-1185">Reference proteome</keyword>
<dbReference type="PANTHER" id="PTHR22870">
    <property type="entry name" value="REGULATOR OF CHROMOSOME CONDENSATION"/>
    <property type="match status" value="1"/>
</dbReference>
<feature type="repeat" description="RCC1" evidence="2">
    <location>
        <begin position="305"/>
        <end position="363"/>
    </location>
</feature>
<dbReference type="GeneID" id="77810756"/>
<dbReference type="SUPFAM" id="SSF50985">
    <property type="entry name" value="RCC1/BLIP-II"/>
    <property type="match status" value="1"/>
</dbReference>
<feature type="repeat" description="RCC1" evidence="2">
    <location>
        <begin position="254"/>
        <end position="304"/>
    </location>
</feature>
<evidence type="ECO:0000313" key="4">
    <source>
        <dbReference type="Proteomes" id="UP001164743"/>
    </source>
</evidence>
<proteinExistence type="predicted"/>
<reference evidence="3" key="1">
    <citation type="submission" date="2022-10" db="EMBL/GenBank/DDBJ databases">
        <title>Puccinia triticina Genome sequencing and assembly.</title>
        <authorList>
            <person name="Li C."/>
        </authorList>
    </citation>
    <scope>NUCLEOTIDE SEQUENCE</scope>
    <source>
        <strain evidence="3">Pt15</strain>
    </source>
</reference>
<dbReference type="Pfam" id="PF00415">
    <property type="entry name" value="RCC1"/>
    <property type="match status" value="2"/>
</dbReference>
<accession>A0ABY7CKE1</accession>
<dbReference type="Gene3D" id="2.130.10.30">
    <property type="entry name" value="Regulator of chromosome condensation 1/beta-lactamase-inhibitor protein II"/>
    <property type="match status" value="1"/>
</dbReference>
<evidence type="ECO:0008006" key="5">
    <source>
        <dbReference type="Google" id="ProtNLM"/>
    </source>
</evidence>
<keyword evidence="1" id="KW-0677">Repeat</keyword>
<dbReference type="PROSITE" id="PS50012">
    <property type="entry name" value="RCC1_3"/>
    <property type="match status" value="2"/>
</dbReference>
<evidence type="ECO:0000313" key="3">
    <source>
        <dbReference type="EMBL" id="WAQ85555.1"/>
    </source>
</evidence>
<dbReference type="Proteomes" id="UP001164743">
    <property type="component" value="Chromosome 6A"/>
</dbReference>
<dbReference type="PANTHER" id="PTHR22870:SF445">
    <property type="match status" value="1"/>
</dbReference>
<gene>
    <name evidence="3" type="ORF">PtA15_6A183</name>
</gene>
<organism evidence="3 4">
    <name type="scientific">Puccinia triticina</name>
    <dbReference type="NCBI Taxonomy" id="208348"/>
    <lineage>
        <taxon>Eukaryota</taxon>
        <taxon>Fungi</taxon>
        <taxon>Dikarya</taxon>
        <taxon>Basidiomycota</taxon>
        <taxon>Pucciniomycotina</taxon>
        <taxon>Pucciniomycetes</taxon>
        <taxon>Pucciniales</taxon>
        <taxon>Pucciniaceae</taxon>
        <taxon>Puccinia</taxon>
    </lineage>
</organism>
<dbReference type="RefSeq" id="XP_053021110.1">
    <property type="nucleotide sequence ID" value="XM_053169861.1"/>
</dbReference>